<proteinExistence type="predicted"/>
<sequence>MENQTLFKVPLLPTLWKKIAFVFFPLPVVLVIGLAFANPDWAPNEASQLIYGFWAIGFGILNLTKEKLEDEMIRSFRLQAFQTGFFWLIWGLAALMLINYVRFDRFTSEIFTAYLVLFLLNLYIYAAFQLQKYQASKDEN</sequence>
<reference evidence="2 3" key="1">
    <citation type="submission" date="2023-08" db="EMBL/GenBank/DDBJ databases">
        <title>Draft genome sequence of Algoriphagus taiwanensis.</title>
        <authorList>
            <person name="Takatani N."/>
            <person name="Hosokawa M."/>
            <person name="Sawabe T."/>
        </authorList>
    </citation>
    <scope>NUCLEOTIDE SEQUENCE [LARGE SCALE GENOMIC DNA]</scope>
    <source>
        <strain evidence="2 3">JCM 19755</strain>
    </source>
</reference>
<feature type="transmembrane region" description="Helical" evidence="1">
    <location>
        <begin position="76"/>
        <end position="98"/>
    </location>
</feature>
<evidence type="ECO:0000313" key="2">
    <source>
        <dbReference type="EMBL" id="GMQ34982.1"/>
    </source>
</evidence>
<dbReference type="EMBL" id="BTPE01000013">
    <property type="protein sequence ID" value="GMQ34982.1"/>
    <property type="molecule type" value="Genomic_DNA"/>
</dbReference>
<evidence type="ECO:0000256" key="1">
    <source>
        <dbReference type="SAM" id="Phobius"/>
    </source>
</evidence>
<organism evidence="2 3">
    <name type="scientific">Algoriphagus taiwanensis</name>
    <dbReference type="NCBI Taxonomy" id="1445656"/>
    <lineage>
        <taxon>Bacteria</taxon>
        <taxon>Pseudomonadati</taxon>
        <taxon>Bacteroidota</taxon>
        <taxon>Cytophagia</taxon>
        <taxon>Cytophagales</taxon>
        <taxon>Cyclobacteriaceae</taxon>
        <taxon>Algoriphagus</taxon>
    </lineage>
</organism>
<comment type="caution">
    <text evidence="2">The sequence shown here is derived from an EMBL/GenBank/DDBJ whole genome shotgun (WGS) entry which is preliminary data.</text>
</comment>
<feature type="transmembrane region" description="Helical" evidence="1">
    <location>
        <begin position="49"/>
        <end position="64"/>
    </location>
</feature>
<dbReference type="RefSeq" id="WP_338229808.1">
    <property type="nucleotide sequence ID" value="NZ_BTPE01000013.1"/>
</dbReference>
<gene>
    <name evidence="2" type="ORF">Ataiwa_32550</name>
</gene>
<keyword evidence="3" id="KW-1185">Reference proteome</keyword>
<feature type="transmembrane region" description="Helical" evidence="1">
    <location>
        <begin position="110"/>
        <end position="128"/>
    </location>
</feature>
<evidence type="ECO:0000313" key="3">
    <source>
        <dbReference type="Proteomes" id="UP001307705"/>
    </source>
</evidence>
<keyword evidence="1" id="KW-0472">Membrane</keyword>
<name>A0ABQ6Q467_9BACT</name>
<accession>A0ABQ6Q467</accession>
<keyword evidence="1" id="KW-1133">Transmembrane helix</keyword>
<dbReference type="Proteomes" id="UP001307705">
    <property type="component" value="Unassembled WGS sequence"/>
</dbReference>
<protein>
    <submittedName>
        <fullName evidence="2">Uncharacterized protein</fullName>
    </submittedName>
</protein>
<feature type="transmembrane region" description="Helical" evidence="1">
    <location>
        <begin position="20"/>
        <end position="37"/>
    </location>
</feature>
<keyword evidence="1" id="KW-0812">Transmembrane</keyword>